<evidence type="ECO:0000313" key="3">
    <source>
        <dbReference type="EMBL" id="GJE56087.1"/>
    </source>
</evidence>
<organism evidence="3 4">
    <name type="scientific">Methylobacterium thuringiense</name>
    <dbReference type="NCBI Taxonomy" id="1003091"/>
    <lineage>
        <taxon>Bacteria</taxon>
        <taxon>Pseudomonadati</taxon>
        <taxon>Pseudomonadota</taxon>
        <taxon>Alphaproteobacteria</taxon>
        <taxon>Hyphomicrobiales</taxon>
        <taxon>Methylobacteriaceae</taxon>
        <taxon>Methylobacterium</taxon>
    </lineage>
</organism>
<feature type="transmembrane region" description="Helical" evidence="1">
    <location>
        <begin position="298"/>
        <end position="316"/>
    </location>
</feature>
<keyword evidence="1" id="KW-0472">Membrane</keyword>
<dbReference type="CDD" id="cd00198">
    <property type="entry name" value="vWFA"/>
    <property type="match status" value="1"/>
</dbReference>
<dbReference type="RefSeq" id="WP_147818741.1">
    <property type="nucleotide sequence ID" value="NZ_BPRA01000011.1"/>
</dbReference>
<comment type="caution">
    <text evidence="3">The sequence shown here is derived from an EMBL/GenBank/DDBJ whole genome shotgun (WGS) entry which is preliminary data.</text>
</comment>
<dbReference type="Proteomes" id="UP001055101">
    <property type="component" value="Unassembled WGS sequence"/>
</dbReference>
<keyword evidence="1" id="KW-1133">Transmembrane helix</keyword>
<keyword evidence="1" id="KW-0812">Transmembrane</keyword>
<feature type="domain" description="VWFA" evidence="2">
    <location>
        <begin position="39"/>
        <end position="217"/>
    </location>
</feature>
<dbReference type="Gene3D" id="3.40.50.410">
    <property type="entry name" value="von Willebrand factor, type A domain"/>
    <property type="match status" value="1"/>
</dbReference>
<gene>
    <name evidence="3" type="ORF">EKPJFOCH_2584</name>
</gene>
<evidence type="ECO:0000259" key="2">
    <source>
        <dbReference type="SMART" id="SM00327"/>
    </source>
</evidence>
<proteinExistence type="predicted"/>
<protein>
    <recommendedName>
        <fullName evidence="2">VWFA domain-containing protein</fullName>
    </recommendedName>
</protein>
<dbReference type="InterPro" id="IPR002035">
    <property type="entry name" value="VWF_A"/>
</dbReference>
<sequence>MRSALVHNLCDRRLQALAVVTGLVLATFAVRTVPLTRDGIEMLAVVDITGSMNVRDYQRADGTAASRLDTAKAALRELVSQLPCGSRLALAIFTERRPFLLFTPIEVCRDFSPLDGALGSLDWRMAWEGDSRISAGLFRSIEMAASLGTDLVFITDGQEAPPLPSIGGPSYEGKAGAVRGLIVGAGGTALAQIPKFDDRGRETGFYGETDVQQENRFGPPPTDAENRPGYDARNAPFGGTAAKGTEHLSSVREPYLKTLAGETGLAYAHLDGPGGLLRPLLDAGTPRPLPGSLDLRPLLGSAALALLLAVFAVRPLRALVRRGGSRPLRWKKA</sequence>
<dbReference type="SMART" id="SM00327">
    <property type="entry name" value="VWA"/>
    <property type="match status" value="1"/>
</dbReference>
<dbReference type="SUPFAM" id="SSF53300">
    <property type="entry name" value="vWA-like"/>
    <property type="match status" value="1"/>
</dbReference>
<dbReference type="InterPro" id="IPR036465">
    <property type="entry name" value="vWFA_dom_sf"/>
</dbReference>
<reference evidence="3" key="2">
    <citation type="submission" date="2021-08" db="EMBL/GenBank/DDBJ databases">
        <authorList>
            <person name="Tani A."/>
            <person name="Ola A."/>
            <person name="Ogura Y."/>
            <person name="Katsura K."/>
            <person name="Hayashi T."/>
        </authorList>
    </citation>
    <scope>NUCLEOTIDE SEQUENCE</scope>
    <source>
        <strain evidence="3">DSM 23674</strain>
    </source>
</reference>
<evidence type="ECO:0000313" key="4">
    <source>
        <dbReference type="Proteomes" id="UP001055101"/>
    </source>
</evidence>
<evidence type="ECO:0000256" key="1">
    <source>
        <dbReference type="SAM" id="Phobius"/>
    </source>
</evidence>
<accession>A0ABQ4TN88</accession>
<dbReference type="EMBL" id="BPRA01000011">
    <property type="protein sequence ID" value="GJE56087.1"/>
    <property type="molecule type" value="Genomic_DNA"/>
</dbReference>
<reference evidence="3" key="1">
    <citation type="journal article" date="2021" name="Front. Microbiol.">
        <title>Comprehensive Comparative Genomics and Phenotyping of Methylobacterium Species.</title>
        <authorList>
            <person name="Alessa O."/>
            <person name="Ogura Y."/>
            <person name="Fujitani Y."/>
            <person name="Takami H."/>
            <person name="Hayashi T."/>
            <person name="Sahin N."/>
            <person name="Tani A."/>
        </authorList>
    </citation>
    <scope>NUCLEOTIDE SEQUENCE</scope>
    <source>
        <strain evidence="3">DSM 23674</strain>
    </source>
</reference>
<name>A0ABQ4TN88_9HYPH</name>
<keyword evidence="4" id="KW-1185">Reference proteome</keyword>
<dbReference type="Pfam" id="PF13519">
    <property type="entry name" value="VWA_2"/>
    <property type="match status" value="1"/>
</dbReference>